<evidence type="ECO:0000259" key="5">
    <source>
        <dbReference type="Pfam" id="PF00725"/>
    </source>
</evidence>
<dbReference type="EC" id="1.1.1.157" evidence="7"/>
<evidence type="ECO:0000313" key="8">
    <source>
        <dbReference type="Proteomes" id="UP001238088"/>
    </source>
</evidence>
<dbReference type="PANTHER" id="PTHR48075:SF5">
    <property type="entry name" value="3-HYDROXYBUTYRYL-COA DEHYDROGENASE"/>
    <property type="match status" value="1"/>
</dbReference>
<dbReference type="PANTHER" id="PTHR48075">
    <property type="entry name" value="3-HYDROXYACYL-COA DEHYDROGENASE FAMILY PROTEIN"/>
    <property type="match status" value="1"/>
</dbReference>
<feature type="region of interest" description="Disordered" evidence="4">
    <location>
        <begin position="252"/>
        <end position="274"/>
    </location>
</feature>
<dbReference type="Gene3D" id="3.40.50.720">
    <property type="entry name" value="NAD(P)-binding Rossmann-like Domain"/>
    <property type="match status" value="1"/>
</dbReference>
<comment type="caution">
    <text evidence="7">The sequence shown here is derived from an EMBL/GenBank/DDBJ whole genome shotgun (WGS) entry which is preliminary data.</text>
</comment>
<evidence type="ECO:0000256" key="2">
    <source>
        <dbReference type="ARBA" id="ARBA00009463"/>
    </source>
</evidence>
<accession>A0ABU0AGN1</accession>
<sequence length="300" mass="33060">MANQQIKNVGVVGAGAMGAQIAVVAALHGYPVVLQDISSESLEKAEGILRTQLEKRVTKGKFTREQVDEAFAHLVFTTKLEDLSDADIVIEAIIENLDAKTALYAKLDDILPSHAILATNSSTIVSSKLADAVTRKDKVCNIHFFNPVLVMDLVEVVKGPHTSDETADTSMEFIKTIGKTPVLLKKEISGFVANRILARLMDEAIYLYENGYATYEEIDIVVTKALGHPIGPFALMDLTGLDVNYAVRKQRYSESGDERDKPTKSVEEKVQKGELGRKTGKGWYEYDENGKRIQGETIQQ</sequence>
<dbReference type="Pfam" id="PF02737">
    <property type="entry name" value="3HCDH_N"/>
    <property type="match status" value="1"/>
</dbReference>
<gene>
    <name evidence="7" type="ORF">J2S17_002290</name>
</gene>
<feature type="domain" description="3-hydroxyacyl-CoA dehydrogenase NAD binding" evidence="6">
    <location>
        <begin position="8"/>
        <end position="186"/>
    </location>
</feature>
<keyword evidence="8" id="KW-1185">Reference proteome</keyword>
<evidence type="ECO:0000256" key="3">
    <source>
        <dbReference type="ARBA" id="ARBA00023002"/>
    </source>
</evidence>
<comment type="similarity">
    <text evidence="2">Belongs to the 3-hydroxyacyl-CoA dehydrogenase family.</text>
</comment>
<dbReference type="Proteomes" id="UP001238088">
    <property type="component" value="Unassembled WGS sequence"/>
</dbReference>
<dbReference type="InterPro" id="IPR006108">
    <property type="entry name" value="3HC_DH_C"/>
</dbReference>
<dbReference type="SUPFAM" id="SSF48179">
    <property type="entry name" value="6-phosphogluconate dehydrogenase C-terminal domain-like"/>
    <property type="match status" value="1"/>
</dbReference>
<dbReference type="Gene3D" id="1.10.1040.10">
    <property type="entry name" value="N-(1-d-carboxylethyl)-l-norvaline Dehydrogenase, domain 2"/>
    <property type="match status" value="1"/>
</dbReference>
<dbReference type="InterPro" id="IPR008927">
    <property type="entry name" value="6-PGluconate_DH-like_C_sf"/>
</dbReference>
<reference evidence="7 8" key="1">
    <citation type="submission" date="2023-07" db="EMBL/GenBank/DDBJ databases">
        <title>Genomic Encyclopedia of Type Strains, Phase IV (KMG-IV): sequencing the most valuable type-strain genomes for metagenomic binning, comparative biology and taxonomic classification.</title>
        <authorList>
            <person name="Goeker M."/>
        </authorList>
    </citation>
    <scope>NUCLEOTIDE SEQUENCE [LARGE SCALE GENOMIC DNA]</scope>
    <source>
        <strain evidence="7 8">DSM 23494</strain>
    </source>
</reference>
<comment type="pathway">
    <text evidence="1">Lipid metabolism; butanoate metabolism.</text>
</comment>
<keyword evidence="3 7" id="KW-0560">Oxidoreductase</keyword>
<dbReference type="PIRSF" id="PIRSF000105">
    <property type="entry name" value="HCDH"/>
    <property type="match status" value="1"/>
</dbReference>
<evidence type="ECO:0000256" key="1">
    <source>
        <dbReference type="ARBA" id="ARBA00005086"/>
    </source>
</evidence>
<dbReference type="InterPro" id="IPR006176">
    <property type="entry name" value="3-OHacyl-CoA_DH_NAD-bd"/>
</dbReference>
<dbReference type="GO" id="GO:0008691">
    <property type="term" value="F:3-hydroxybutyryl-CoA dehydrogenase activity"/>
    <property type="evidence" value="ECO:0007669"/>
    <property type="project" value="UniProtKB-EC"/>
</dbReference>
<proteinExistence type="inferred from homology"/>
<evidence type="ECO:0000313" key="7">
    <source>
        <dbReference type="EMBL" id="MDQ0270415.1"/>
    </source>
</evidence>
<protein>
    <submittedName>
        <fullName evidence="7">3-hydroxybutyryl-CoA dehydrogenase</fullName>
        <ecNumber evidence="7">1.1.1.157</ecNumber>
    </submittedName>
</protein>
<dbReference type="Pfam" id="PF00725">
    <property type="entry name" value="3HCDH"/>
    <property type="match status" value="1"/>
</dbReference>
<dbReference type="InterPro" id="IPR022694">
    <property type="entry name" value="3-OHacyl-CoA_DH"/>
</dbReference>
<dbReference type="RefSeq" id="WP_307474830.1">
    <property type="nucleotide sequence ID" value="NZ_JAUSUB010000008.1"/>
</dbReference>
<evidence type="ECO:0000259" key="6">
    <source>
        <dbReference type="Pfam" id="PF02737"/>
    </source>
</evidence>
<organism evidence="7 8">
    <name type="scientific">Cytobacillus purgationiresistens</name>
    <dbReference type="NCBI Taxonomy" id="863449"/>
    <lineage>
        <taxon>Bacteria</taxon>
        <taxon>Bacillati</taxon>
        <taxon>Bacillota</taxon>
        <taxon>Bacilli</taxon>
        <taxon>Bacillales</taxon>
        <taxon>Bacillaceae</taxon>
        <taxon>Cytobacillus</taxon>
    </lineage>
</organism>
<dbReference type="InterPro" id="IPR013328">
    <property type="entry name" value="6PGD_dom2"/>
</dbReference>
<dbReference type="InterPro" id="IPR036291">
    <property type="entry name" value="NAD(P)-bd_dom_sf"/>
</dbReference>
<dbReference type="EMBL" id="JAUSUB010000008">
    <property type="protein sequence ID" value="MDQ0270415.1"/>
    <property type="molecule type" value="Genomic_DNA"/>
</dbReference>
<feature type="domain" description="3-hydroxyacyl-CoA dehydrogenase C-terminal" evidence="5">
    <location>
        <begin position="190"/>
        <end position="286"/>
    </location>
</feature>
<dbReference type="SUPFAM" id="SSF51735">
    <property type="entry name" value="NAD(P)-binding Rossmann-fold domains"/>
    <property type="match status" value="1"/>
</dbReference>
<evidence type="ECO:0000256" key="4">
    <source>
        <dbReference type="SAM" id="MobiDB-lite"/>
    </source>
</evidence>
<name>A0ABU0AGN1_9BACI</name>